<feature type="region of interest" description="Disordered" evidence="1">
    <location>
        <begin position="727"/>
        <end position="872"/>
    </location>
</feature>
<comment type="caution">
    <text evidence="2">The sequence shown here is derived from an EMBL/GenBank/DDBJ whole genome shotgun (WGS) entry which is preliminary data.</text>
</comment>
<feature type="compositionally biased region" description="Basic residues" evidence="1">
    <location>
        <begin position="24"/>
        <end position="34"/>
    </location>
</feature>
<reference evidence="2 3" key="1">
    <citation type="submission" date="2023-03" db="EMBL/GenBank/DDBJ databases">
        <title>High-quality genome of Scylla paramamosain provides insights in environmental adaptation.</title>
        <authorList>
            <person name="Zhang L."/>
        </authorList>
    </citation>
    <scope>NUCLEOTIDE SEQUENCE [LARGE SCALE GENOMIC DNA]</scope>
    <source>
        <strain evidence="2">LZ_2023a</strain>
        <tissue evidence="2">Muscle</tissue>
    </source>
</reference>
<feature type="compositionally biased region" description="Low complexity" evidence="1">
    <location>
        <begin position="505"/>
        <end position="517"/>
    </location>
</feature>
<evidence type="ECO:0000313" key="2">
    <source>
        <dbReference type="EMBL" id="KAK8389970.1"/>
    </source>
</evidence>
<feature type="compositionally biased region" description="Low complexity" evidence="1">
    <location>
        <begin position="782"/>
        <end position="798"/>
    </location>
</feature>
<feature type="compositionally biased region" description="Polar residues" evidence="1">
    <location>
        <begin position="455"/>
        <end position="467"/>
    </location>
</feature>
<dbReference type="AlphaFoldDB" id="A0AAW0TTI4"/>
<feature type="compositionally biased region" description="Polar residues" evidence="1">
    <location>
        <begin position="999"/>
        <end position="1022"/>
    </location>
</feature>
<keyword evidence="3" id="KW-1185">Reference proteome</keyword>
<feature type="compositionally biased region" description="Basic and acidic residues" evidence="1">
    <location>
        <begin position="838"/>
        <end position="847"/>
    </location>
</feature>
<dbReference type="Proteomes" id="UP001487740">
    <property type="component" value="Unassembled WGS sequence"/>
</dbReference>
<feature type="region of interest" description="Disordered" evidence="1">
    <location>
        <begin position="117"/>
        <end position="144"/>
    </location>
</feature>
<feature type="compositionally biased region" description="Basic residues" evidence="1">
    <location>
        <begin position="683"/>
        <end position="692"/>
    </location>
</feature>
<feature type="region of interest" description="Disordered" evidence="1">
    <location>
        <begin position="321"/>
        <end position="699"/>
    </location>
</feature>
<protein>
    <submittedName>
        <fullName evidence="2">Uncharacterized protein</fullName>
    </submittedName>
</protein>
<name>A0AAW0TTI4_SCYPA</name>
<feature type="compositionally biased region" description="Pro residues" evidence="1">
    <location>
        <begin position="802"/>
        <end position="815"/>
    </location>
</feature>
<feature type="compositionally biased region" description="Polar residues" evidence="1">
    <location>
        <begin position="489"/>
        <end position="504"/>
    </location>
</feature>
<feature type="compositionally biased region" description="Pro residues" evidence="1">
    <location>
        <begin position="518"/>
        <end position="529"/>
    </location>
</feature>
<feature type="region of interest" description="Disordered" evidence="1">
    <location>
        <begin position="16"/>
        <end position="46"/>
    </location>
</feature>
<feature type="compositionally biased region" description="Low complexity" evidence="1">
    <location>
        <begin position="658"/>
        <end position="667"/>
    </location>
</feature>
<dbReference type="EMBL" id="JARAKH010000026">
    <property type="protein sequence ID" value="KAK8389970.1"/>
    <property type="molecule type" value="Genomic_DNA"/>
</dbReference>
<feature type="compositionally biased region" description="Basic residues" evidence="1">
    <location>
        <begin position="470"/>
        <end position="480"/>
    </location>
</feature>
<evidence type="ECO:0000256" key="1">
    <source>
        <dbReference type="SAM" id="MobiDB-lite"/>
    </source>
</evidence>
<accession>A0AAW0TTI4</accession>
<feature type="compositionally biased region" description="Low complexity" evidence="1">
    <location>
        <begin position="853"/>
        <end position="872"/>
    </location>
</feature>
<evidence type="ECO:0000313" key="3">
    <source>
        <dbReference type="Proteomes" id="UP001487740"/>
    </source>
</evidence>
<sequence>MCCVASSGECLAIAGTPLHSPPSRPHHAHPRSHTPHTYARGSNAPARRECVAPRLTLHLNPAKNASAETQREMAGSTCLQCCYHPSHPIVSICAASRTGHVRGGGVHVWSVRRENRTQDMEVEDDAPAATTTTTTRRRLPARQAKTTSLLDEYRAEESCSSPARISSALKRKADIKVENLYLQDNYKEPLPTPLETIFESPQPSRSQRGDCPEVSPLMARRKLKRLCVFGSHYQPSRTKLRHRRDRAHRMKQLRGVRVPLGKAFSEDDVQTALSCLVEEETTTTTTEEQVPSLPHSPTESVMERVTQGMSVLQMDCESSFASPGLAQQGPAASQPTKEQRRKRRSGLVVSPAGPINASPGDHPARPPSAREKKLRRQSGLVFIDTTDTALGSQDAPGDCPPQPGPSKATGSRRKRQKTTSEAEQGSRPARVPRVRSGNKRTPDTSPASVKKKQRIPQSSLETPTAPSQRGKTRGKSRGTRRVSGVQRPLYSSTALSADSPNQSLTTNTPSPAIIPTNTPSPAPSPPNTPSPAIIPTSTPSPAIIPTSTPSPAIIPTSTPSPAIIPTSTPSPAIIPTSTPSPAIIPTSTPSPAIIPTSTPSPAITPNTPSPAITLTSSTSLATPTTSADPPASVTTKRDLTLITASPKTDNKEVPPAAPGASPTSPSTRMAALSLQCTPSPTTKPRKARRRSARLSLGVDASEELRKVADNSLLGTFWLATSPKERVAGAVQSDAGGGVGGDGDAPQPSPPSQSSVKRKKQARGRRRSNQFLPLPDIMETELTTTTTTTTTITITTTNTSPAKPTPPEKVPSPQSPITPAHPSLLKTPTTRVTPNGIVEEGRDAETKGMGKMGSSTSPHISEGSSPSLSPSSSDIQNIAILEDFSDLTTPSPASLISKTPASSTSSVRTSANPAAIAPSLYLTQCEEPPTPPTPSADHFLLPILTPNVGEQEVLPLSPSTGDRTTPDLTICCKSQPVPSFTPKKHLTVSPHIPSRHPKISSLTPSEHSKASFTPSGHSKTSPFTPKEHPITTVTPSTECVPSLTPNGDTPAPSFTPSTSQDTTTPGSITPAAHRDQHMCPEEEWDSPIVSGILTNETLIRMGRVYYGSQLTPSPRPSVM</sequence>
<feature type="region of interest" description="Disordered" evidence="1">
    <location>
        <begin position="279"/>
        <end position="301"/>
    </location>
</feature>
<feature type="compositionally biased region" description="Basic and acidic residues" evidence="1">
    <location>
        <begin position="362"/>
        <end position="371"/>
    </location>
</feature>
<feature type="region of interest" description="Disordered" evidence="1">
    <location>
        <begin position="981"/>
        <end position="1082"/>
    </location>
</feature>
<gene>
    <name evidence="2" type="ORF">O3P69_012886</name>
</gene>
<proteinExistence type="predicted"/>
<feature type="compositionally biased region" description="Low complexity" evidence="1">
    <location>
        <begin position="530"/>
        <end position="634"/>
    </location>
</feature>
<organism evidence="2 3">
    <name type="scientific">Scylla paramamosain</name>
    <name type="common">Mud crab</name>
    <dbReference type="NCBI Taxonomy" id="85552"/>
    <lineage>
        <taxon>Eukaryota</taxon>
        <taxon>Metazoa</taxon>
        <taxon>Ecdysozoa</taxon>
        <taxon>Arthropoda</taxon>
        <taxon>Crustacea</taxon>
        <taxon>Multicrustacea</taxon>
        <taxon>Malacostraca</taxon>
        <taxon>Eumalacostraca</taxon>
        <taxon>Eucarida</taxon>
        <taxon>Decapoda</taxon>
        <taxon>Pleocyemata</taxon>
        <taxon>Brachyura</taxon>
        <taxon>Eubrachyura</taxon>
        <taxon>Portunoidea</taxon>
        <taxon>Portunidae</taxon>
        <taxon>Portuninae</taxon>
        <taxon>Scylla</taxon>
    </lineage>
</organism>
<feature type="compositionally biased region" description="Polar residues" evidence="1">
    <location>
        <begin position="1030"/>
        <end position="1066"/>
    </location>
</feature>
<feature type="compositionally biased region" description="Basic residues" evidence="1">
    <location>
        <begin position="755"/>
        <end position="767"/>
    </location>
</feature>